<evidence type="ECO:0000313" key="11">
    <source>
        <dbReference type="Proteomes" id="UP000001997"/>
    </source>
</evidence>
<accession>A5DD94</accession>
<dbReference type="EMBL" id="CH408156">
    <property type="protein sequence ID" value="EDK37147.2"/>
    <property type="molecule type" value="Genomic_DNA"/>
</dbReference>
<evidence type="ECO:0000256" key="5">
    <source>
        <dbReference type="ARBA" id="ARBA00022840"/>
    </source>
</evidence>
<dbReference type="STRING" id="294746.A5DD94"/>
<keyword evidence="4" id="KW-0347">Helicase</keyword>
<dbReference type="Proteomes" id="UP000001997">
    <property type="component" value="Unassembled WGS sequence"/>
</dbReference>
<protein>
    <recommendedName>
        <fullName evidence="9">DNA helicase Pif1-like 2B domain-containing protein</fullName>
    </recommendedName>
</protein>
<feature type="domain" description="DNA helicase Pif1-like 2B" evidence="9">
    <location>
        <begin position="2"/>
        <end position="33"/>
    </location>
</feature>
<evidence type="ECO:0000259" key="9">
    <source>
        <dbReference type="Pfam" id="PF21530"/>
    </source>
</evidence>
<proteinExistence type="predicted"/>
<evidence type="ECO:0000256" key="2">
    <source>
        <dbReference type="ARBA" id="ARBA00022763"/>
    </source>
</evidence>
<evidence type="ECO:0000256" key="3">
    <source>
        <dbReference type="ARBA" id="ARBA00022801"/>
    </source>
</evidence>
<evidence type="ECO:0000256" key="8">
    <source>
        <dbReference type="ARBA" id="ARBA00023235"/>
    </source>
</evidence>
<dbReference type="PANTHER" id="PTHR47642:SF5">
    <property type="entry name" value="ATP-DEPENDENT DNA HELICASE"/>
    <property type="match status" value="1"/>
</dbReference>
<name>A5DD94_PICGU</name>
<dbReference type="InterPro" id="IPR027417">
    <property type="entry name" value="P-loop_NTPase"/>
</dbReference>
<dbReference type="RefSeq" id="XP_001485574.2">
    <property type="nucleotide sequence ID" value="XM_001485524.1"/>
</dbReference>
<dbReference type="HOGENOM" id="CLU_1397372_0_0_1"/>
<dbReference type="AlphaFoldDB" id="A5DD94"/>
<evidence type="ECO:0000256" key="6">
    <source>
        <dbReference type="ARBA" id="ARBA00023125"/>
    </source>
</evidence>
<dbReference type="eggNOG" id="KOG0987">
    <property type="taxonomic scope" value="Eukaryota"/>
</dbReference>
<keyword evidence="2" id="KW-0227">DNA damage</keyword>
<dbReference type="Gene3D" id="3.40.50.300">
    <property type="entry name" value="P-loop containing nucleotide triphosphate hydrolases"/>
    <property type="match status" value="1"/>
</dbReference>
<dbReference type="VEuPathDB" id="FungiDB:PGUG_01245"/>
<keyword evidence="8" id="KW-0413">Isomerase</keyword>
<dbReference type="InterPro" id="IPR049163">
    <property type="entry name" value="Pif1-like_2B_dom"/>
</dbReference>
<dbReference type="PANTHER" id="PTHR47642">
    <property type="entry name" value="ATP-DEPENDENT DNA HELICASE"/>
    <property type="match status" value="1"/>
</dbReference>
<sequence length="229" mass="26409">MCEKVLQLKEGAQVMFIKNVQDLVNGSIGNVVCFSTPKLWEATENGYRYDRLDVSEPQIVAELRLLSSRVGRPEVQWGPDEMQLYNSIPYDRKSMFESLLNLAGKEFENDLLPIVKFKLGDRNEIVKLIPKEEFIIDIVPNASSPSNQIVRTQLPLLLSWAMSIHKAQGQTIDRLRIDLRKVFEKGQVYVALSRAINKEHLEILNFDPHRITTSQEVKRFYKGLEQVQH</sequence>
<organism evidence="10 11">
    <name type="scientific">Meyerozyma guilliermondii (strain ATCC 6260 / CBS 566 / DSM 6381 / JCM 1539 / NBRC 10279 / NRRL Y-324)</name>
    <name type="common">Yeast</name>
    <name type="synonym">Candida guilliermondii</name>
    <dbReference type="NCBI Taxonomy" id="294746"/>
    <lineage>
        <taxon>Eukaryota</taxon>
        <taxon>Fungi</taxon>
        <taxon>Dikarya</taxon>
        <taxon>Ascomycota</taxon>
        <taxon>Saccharomycotina</taxon>
        <taxon>Pichiomycetes</taxon>
        <taxon>Debaryomycetaceae</taxon>
        <taxon>Meyerozyma</taxon>
    </lineage>
</organism>
<keyword evidence="3" id="KW-0378">Hydrolase</keyword>
<dbReference type="KEGG" id="pgu:PGUG_01245"/>
<reference evidence="10 11" key="1">
    <citation type="journal article" date="2009" name="Nature">
        <title>Evolution of pathogenicity and sexual reproduction in eight Candida genomes.</title>
        <authorList>
            <person name="Butler G."/>
            <person name="Rasmussen M.D."/>
            <person name="Lin M.F."/>
            <person name="Santos M.A."/>
            <person name="Sakthikumar S."/>
            <person name="Munro C.A."/>
            <person name="Rheinbay E."/>
            <person name="Grabherr M."/>
            <person name="Forche A."/>
            <person name="Reedy J.L."/>
            <person name="Agrafioti I."/>
            <person name="Arnaud M.B."/>
            <person name="Bates S."/>
            <person name="Brown A.J."/>
            <person name="Brunke S."/>
            <person name="Costanzo M.C."/>
            <person name="Fitzpatrick D.A."/>
            <person name="de Groot P.W."/>
            <person name="Harris D."/>
            <person name="Hoyer L.L."/>
            <person name="Hube B."/>
            <person name="Klis F.M."/>
            <person name="Kodira C."/>
            <person name="Lennard N."/>
            <person name="Logue M.E."/>
            <person name="Martin R."/>
            <person name="Neiman A.M."/>
            <person name="Nikolaou E."/>
            <person name="Quail M.A."/>
            <person name="Quinn J."/>
            <person name="Santos M.C."/>
            <person name="Schmitzberger F.F."/>
            <person name="Sherlock G."/>
            <person name="Shah P."/>
            <person name="Silverstein K.A."/>
            <person name="Skrzypek M.S."/>
            <person name="Soll D."/>
            <person name="Staggs R."/>
            <person name="Stansfield I."/>
            <person name="Stumpf M.P."/>
            <person name="Sudbery P.E."/>
            <person name="Srikantha T."/>
            <person name="Zeng Q."/>
            <person name="Berman J."/>
            <person name="Berriman M."/>
            <person name="Heitman J."/>
            <person name="Gow N.A."/>
            <person name="Lorenz M.C."/>
            <person name="Birren B.W."/>
            <person name="Kellis M."/>
            <person name="Cuomo C.A."/>
        </authorList>
    </citation>
    <scope>NUCLEOTIDE SEQUENCE [LARGE SCALE GENOMIC DNA]</scope>
    <source>
        <strain evidence="11">ATCC 6260 / CBS 566 / DSM 6381 / JCM 1539 / NBRC 10279 / NRRL Y-324</strain>
    </source>
</reference>
<keyword evidence="6" id="KW-0238">DNA-binding</keyword>
<dbReference type="OrthoDB" id="432234at2759"/>
<gene>
    <name evidence="10" type="ORF">PGUG_01245</name>
</gene>
<dbReference type="SUPFAM" id="SSF52540">
    <property type="entry name" value="P-loop containing nucleoside triphosphate hydrolases"/>
    <property type="match status" value="1"/>
</dbReference>
<evidence type="ECO:0000256" key="1">
    <source>
        <dbReference type="ARBA" id="ARBA00022741"/>
    </source>
</evidence>
<evidence type="ECO:0000313" key="10">
    <source>
        <dbReference type="EMBL" id="EDK37147.2"/>
    </source>
</evidence>
<dbReference type="InterPro" id="IPR051055">
    <property type="entry name" value="PIF1_helicase"/>
</dbReference>
<keyword evidence="1" id="KW-0547">Nucleotide-binding</keyword>
<keyword evidence="7" id="KW-0234">DNA repair</keyword>
<dbReference type="GeneID" id="5127747"/>
<keyword evidence="5" id="KW-0067">ATP-binding</keyword>
<keyword evidence="11" id="KW-1185">Reference proteome</keyword>
<dbReference type="InParanoid" id="A5DD94"/>
<dbReference type="Pfam" id="PF21530">
    <property type="entry name" value="Pif1_2B_dom"/>
    <property type="match status" value="1"/>
</dbReference>
<evidence type="ECO:0000256" key="7">
    <source>
        <dbReference type="ARBA" id="ARBA00023204"/>
    </source>
</evidence>
<dbReference type="CDD" id="cd18809">
    <property type="entry name" value="SF1_C_RecD"/>
    <property type="match status" value="1"/>
</dbReference>
<evidence type="ECO:0000256" key="4">
    <source>
        <dbReference type="ARBA" id="ARBA00022806"/>
    </source>
</evidence>